<reference evidence="1" key="1">
    <citation type="journal article" date="2014" name="Int. J. Syst. Evol. Microbiol.">
        <title>Complete genome sequence of Corynebacterium casei LMG S-19264T (=DSM 44701T), isolated from a smear-ripened cheese.</title>
        <authorList>
            <consortium name="US DOE Joint Genome Institute (JGI-PGF)"/>
            <person name="Walter F."/>
            <person name="Albersmeier A."/>
            <person name="Kalinowski J."/>
            <person name="Ruckert C."/>
        </authorList>
    </citation>
    <scope>NUCLEOTIDE SEQUENCE</scope>
    <source>
        <strain evidence="1">JCM 4790</strain>
    </source>
</reference>
<dbReference type="Proteomes" id="UP000619244">
    <property type="component" value="Unassembled WGS sequence"/>
</dbReference>
<reference evidence="1" key="2">
    <citation type="submission" date="2020-09" db="EMBL/GenBank/DDBJ databases">
        <authorList>
            <person name="Sun Q."/>
            <person name="Ohkuma M."/>
        </authorList>
    </citation>
    <scope>NUCLEOTIDE SEQUENCE</scope>
    <source>
        <strain evidence="1">JCM 4790</strain>
    </source>
</reference>
<evidence type="ECO:0000313" key="1">
    <source>
        <dbReference type="EMBL" id="GGY15729.1"/>
    </source>
</evidence>
<dbReference type="AlphaFoldDB" id="A0A918P2Z7"/>
<proteinExistence type="predicted"/>
<gene>
    <name evidence="1" type="ORF">GCM10010358_79510</name>
</gene>
<organism evidence="1 2">
    <name type="scientific">Streptomyces minutiscleroticus</name>
    <dbReference type="NCBI Taxonomy" id="68238"/>
    <lineage>
        <taxon>Bacteria</taxon>
        <taxon>Bacillati</taxon>
        <taxon>Actinomycetota</taxon>
        <taxon>Actinomycetes</taxon>
        <taxon>Kitasatosporales</taxon>
        <taxon>Streptomycetaceae</taxon>
        <taxon>Streptomyces</taxon>
    </lineage>
</organism>
<sequence length="104" mass="11734">MKHPDPQVLEALDLAWDPDQGALGKLRAGDFDADLADRYVGLLNSIEVMEGESLHQDLVRLLWFAPLFSEWQVERAVKRGADQQAVSNFCDLVRERVMEILGTP</sequence>
<accession>A0A918P2Z7</accession>
<keyword evidence="2" id="KW-1185">Reference proteome</keyword>
<protein>
    <submittedName>
        <fullName evidence="1">Uncharacterized protein</fullName>
    </submittedName>
</protein>
<dbReference type="RefSeq" id="WP_190195128.1">
    <property type="nucleotide sequence ID" value="NZ_BMVU01000103.1"/>
</dbReference>
<evidence type="ECO:0000313" key="2">
    <source>
        <dbReference type="Proteomes" id="UP000619244"/>
    </source>
</evidence>
<dbReference type="EMBL" id="BMVU01000103">
    <property type="protein sequence ID" value="GGY15729.1"/>
    <property type="molecule type" value="Genomic_DNA"/>
</dbReference>
<name>A0A918P2Z7_9ACTN</name>
<comment type="caution">
    <text evidence="1">The sequence shown here is derived from an EMBL/GenBank/DDBJ whole genome shotgun (WGS) entry which is preliminary data.</text>
</comment>